<feature type="compositionally biased region" description="Low complexity" evidence="2">
    <location>
        <begin position="121"/>
        <end position="163"/>
    </location>
</feature>
<dbReference type="PANTHER" id="PTHR11505">
    <property type="entry name" value="L1 TRANSPOSABLE ELEMENT-RELATED"/>
    <property type="match status" value="1"/>
</dbReference>
<feature type="region of interest" description="Disordered" evidence="2">
    <location>
        <begin position="179"/>
        <end position="206"/>
    </location>
</feature>
<organism evidence="3 4">
    <name type="scientific">Portunus trituberculatus</name>
    <name type="common">Swimming crab</name>
    <name type="synonym">Neptunus trituberculatus</name>
    <dbReference type="NCBI Taxonomy" id="210409"/>
    <lineage>
        <taxon>Eukaryota</taxon>
        <taxon>Metazoa</taxon>
        <taxon>Ecdysozoa</taxon>
        <taxon>Arthropoda</taxon>
        <taxon>Crustacea</taxon>
        <taxon>Multicrustacea</taxon>
        <taxon>Malacostraca</taxon>
        <taxon>Eumalacostraca</taxon>
        <taxon>Eucarida</taxon>
        <taxon>Decapoda</taxon>
        <taxon>Pleocyemata</taxon>
        <taxon>Brachyura</taxon>
        <taxon>Eubrachyura</taxon>
        <taxon>Portunoidea</taxon>
        <taxon>Portunidae</taxon>
        <taxon>Portuninae</taxon>
        <taxon>Portunus</taxon>
    </lineage>
</organism>
<feature type="coiled-coil region" evidence="1">
    <location>
        <begin position="30"/>
        <end position="78"/>
    </location>
</feature>
<keyword evidence="1" id="KW-0175">Coiled coil</keyword>
<evidence type="ECO:0000313" key="4">
    <source>
        <dbReference type="Proteomes" id="UP000324222"/>
    </source>
</evidence>
<feature type="region of interest" description="Disordered" evidence="2">
    <location>
        <begin position="98"/>
        <end position="163"/>
    </location>
</feature>
<evidence type="ECO:0000256" key="1">
    <source>
        <dbReference type="SAM" id="Coils"/>
    </source>
</evidence>
<evidence type="ECO:0000256" key="2">
    <source>
        <dbReference type="SAM" id="MobiDB-lite"/>
    </source>
</evidence>
<dbReference type="EMBL" id="VSRR010004333">
    <property type="protein sequence ID" value="MPC39339.1"/>
    <property type="molecule type" value="Genomic_DNA"/>
</dbReference>
<gene>
    <name evidence="3" type="ORF">E2C01_032872</name>
</gene>
<sequence length="206" mass="22758">MKKMCARAQEKQDKRISELLTSLEFTQPKLDEATANLKHISDDKTSYEKRIGILSKENDELRKQVQSYESRLDYLDDQSRRNNLRIVGIPEEAGENWENVRDGYRSESGGRDRHAGGGMVQQPSTPRTPPRTTTHPHPTTPHQGTLTTSRTTVTTPSTSSTVTTATPSLTWCALARASPGRGVGGSDEVGAMALPQRHRGSPAEMM</sequence>
<dbReference type="InterPro" id="IPR004244">
    <property type="entry name" value="Transposase_22"/>
</dbReference>
<reference evidence="3 4" key="1">
    <citation type="submission" date="2019-05" db="EMBL/GenBank/DDBJ databases">
        <title>Another draft genome of Portunus trituberculatus and its Hox gene families provides insights of decapod evolution.</title>
        <authorList>
            <person name="Jeong J.-H."/>
            <person name="Song I."/>
            <person name="Kim S."/>
            <person name="Choi T."/>
            <person name="Kim D."/>
            <person name="Ryu S."/>
            <person name="Kim W."/>
        </authorList>
    </citation>
    <scope>NUCLEOTIDE SEQUENCE [LARGE SCALE GENOMIC DNA]</scope>
    <source>
        <tissue evidence="3">Muscle</tissue>
    </source>
</reference>
<dbReference type="Proteomes" id="UP000324222">
    <property type="component" value="Unassembled WGS sequence"/>
</dbReference>
<protein>
    <submittedName>
        <fullName evidence="3">Uncharacterized protein</fullName>
    </submittedName>
</protein>
<evidence type="ECO:0000313" key="3">
    <source>
        <dbReference type="EMBL" id="MPC39339.1"/>
    </source>
</evidence>
<comment type="caution">
    <text evidence="3">The sequence shown here is derived from an EMBL/GenBank/DDBJ whole genome shotgun (WGS) entry which is preliminary data.</text>
</comment>
<feature type="compositionally biased region" description="Basic and acidic residues" evidence="2">
    <location>
        <begin position="98"/>
        <end position="115"/>
    </location>
</feature>
<dbReference type="AlphaFoldDB" id="A0A5B7F281"/>
<proteinExistence type="predicted"/>
<keyword evidence="4" id="KW-1185">Reference proteome</keyword>
<accession>A0A5B7F281</accession>
<name>A0A5B7F281_PORTR</name>